<dbReference type="SMART" id="SM01057">
    <property type="entry name" value="Carb_anhydrase"/>
    <property type="match status" value="1"/>
</dbReference>
<feature type="compositionally biased region" description="Basic and acidic residues" evidence="7">
    <location>
        <begin position="199"/>
        <end position="213"/>
    </location>
</feature>
<evidence type="ECO:0000256" key="5">
    <source>
        <dbReference type="ARBA" id="ARBA00023239"/>
    </source>
</evidence>
<dbReference type="EC" id="4.2.1.1" evidence="2"/>
<gene>
    <name evidence="10" type="ORF">UV8b_02315</name>
</gene>
<keyword evidence="4" id="KW-0862">Zinc</keyword>
<dbReference type="PROSITE" id="PS51144">
    <property type="entry name" value="ALPHA_CA_2"/>
    <property type="match status" value="1"/>
</dbReference>
<dbReference type="CDD" id="cd03124">
    <property type="entry name" value="alpha_CA_prokaryotic_like"/>
    <property type="match status" value="1"/>
</dbReference>
<dbReference type="PANTHER" id="PTHR18952:SF265">
    <property type="entry name" value="CARBONIC ANHYDRASE"/>
    <property type="match status" value="1"/>
</dbReference>
<dbReference type="InterPro" id="IPR036398">
    <property type="entry name" value="CA_dom_sf"/>
</dbReference>
<feature type="domain" description="Alpha-carbonic anhydrase" evidence="9">
    <location>
        <begin position="39"/>
        <end position="331"/>
    </location>
</feature>
<name>A0A8E5HN71_USTVR</name>
<dbReference type="RefSeq" id="XP_042995747.1">
    <property type="nucleotide sequence ID" value="XM_043139813.1"/>
</dbReference>
<comment type="similarity">
    <text evidence="1">Belongs to the alpha-carbonic anhydrase family.</text>
</comment>
<dbReference type="OrthoDB" id="429145at2759"/>
<dbReference type="GO" id="GO:0008270">
    <property type="term" value="F:zinc ion binding"/>
    <property type="evidence" value="ECO:0007669"/>
    <property type="project" value="InterPro"/>
</dbReference>
<evidence type="ECO:0000256" key="3">
    <source>
        <dbReference type="ARBA" id="ARBA00022723"/>
    </source>
</evidence>
<dbReference type="GO" id="GO:0004089">
    <property type="term" value="F:carbonate dehydratase activity"/>
    <property type="evidence" value="ECO:0007669"/>
    <property type="project" value="UniProtKB-EC"/>
</dbReference>
<reference evidence="10" key="1">
    <citation type="submission" date="2020-03" db="EMBL/GenBank/DDBJ databases">
        <title>A mixture of massive structural variations and highly conserved coding sequences in Ustilaginoidea virens genome.</title>
        <authorList>
            <person name="Zhang K."/>
            <person name="Zhao Z."/>
            <person name="Zhang Z."/>
            <person name="Li Y."/>
            <person name="Hsiang T."/>
            <person name="Sun W."/>
        </authorList>
    </citation>
    <scope>NUCLEOTIDE SEQUENCE</scope>
    <source>
        <strain evidence="10">UV-8b</strain>
    </source>
</reference>
<feature type="compositionally biased region" description="Polar residues" evidence="7">
    <location>
        <begin position="215"/>
        <end position="224"/>
    </location>
</feature>
<evidence type="ECO:0000256" key="1">
    <source>
        <dbReference type="ARBA" id="ARBA00010718"/>
    </source>
</evidence>
<sequence length="331" mass="35321">MFLGWTLGVLLAAPVARVEASCGYGTILQPREDGAVKVNKFGYFGATGPASWKALDPAANSLCETGQFQSPVNLIQGQYTVVPGADVQLDIPDLPEGAEFENLGTTVEVIATGGNMSFGGVDYSLRQFHFHTPSEHLDNGVSMDMEMHMVWQAPGGQVAVIGVFVDLVGGAATSAQHAGPKSRRGVKRGQAEAAEEKEEEHGSRDSRVARDDTGYFQNSSPRTDATWQSPLLQTVFDSVGSISRPGTKTQTRPLVMSELVKILSSGTFQTYRGSLTTPPCSEGVTWLVSNQKLSIPVSTFAKARSVLGYNSRFPQNNPGQPNVLVVGRTGA</sequence>
<keyword evidence="11" id="KW-1185">Reference proteome</keyword>
<evidence type="ECO:0000313" key="11">
    <source>
        <dbReference type="Proteomes" id="UP000027002"/>
    </source>
</evidence>
<dbReference type="KEGG" id="uvi:66063093"/>
<comment type="catalytic activity">
    <reaction evidence="6">
        <text>hydrogencarbonate + H(+) = CO2 + H2O</text>
        <dbReference type="Rhea" id="RHEA:10748"/>
        <dbReference type="ChEBI" id="CHEBI:15377"/>
        <dbReference type="ChEBI" id="CHEBI:15378"/>
        <dbReference type="ChEBI" id="CHEBI:16526"/>
        <dbReference type="ChEBI" id="CHEBI:17544"/>
        <dbReference type="EC" id="4.2.1.1"/>
    </reaction>
</comment>
<dbReference type="Proteomes" id="UP000027002">
    <property type="component" value="Chromosome 2"/>
</dbReference>
<proteinExistence type="inferred from homology"/>
<feature type="chain" id="PRO_5034668129" description="carbonic anhydrase" evidence="8">
    <location>
        <begin position="21"/>
        <end position="331"/>
    </location>
</feature>
<dbReference type="Gene3D" id="3.10.200.10">
    <property type="entry name" value="Alpha carbonic anhydrase"/>
    <property type="match status" value="1"/>
</dbReference>
<dbReference type="GeneID" id="66063093"/>
<dbReference type="PANTHER" id="PTHR18952">
    <property type="entry name" value="CARBONIC ANHYDRASE"/>
    <property type="match status" value="1"/>
</dbReference>
<dbReference type="EMBL" id="CP072754">
    <property type="protein sequence ID" value="QUC18074.1"/>
    <property type="molecule type" value="Genomic_DNA"/>
</dbReference>
<dbReference type="InterPro" id="IPR023561">
    <property type="entry name" value="Carbonic_anhydrase_a-class"/>
</dbReference>
<evidence type="ECO:0000256" key="2">
    <source>
        <dbReference type="ARBA" id="ARBA00012925"/>
    </source>
</evidence>
<keyword evidence="3" id="KW-0479">Metal-binding</keyword>
<organism evidence="10 11">
    <name type="scientific">Ustilaginoidea virens</name>
    <name type="common">Rice false smut fungus</name>
    <name type="synonym">Villosiclava virens</name>
    <dbReference type="NCBI Taxonomy" id="1159556"/>
    <lineage>
        <taxon>Eukaryota</taxon>
        <taxon>Fungi</taxon>
        <taxon>Dikarya</taxon>
        <taxon>Ascomycota</taxon>
        <taxon>Pezizomycotina</taxon>
        <taxon>Sordariomycetes</taxon>
        <taxon>Hypocreomycetidae</taxon>
        <taxon>Hypocreales</taxon>
        <taxon>Clavicipitaceae</taxon>
        <taxon>Ustilaginoidea</taxon>
    </lineage>
</organism>
<feature type="region of interest" description="Disordered" evidence="7">
    <location>
        <begin position="174"/>
        <end position="224"/>
    </location>
</feature>
<evidence type="ECO:0000256" key="4">
    <source>
        <dbReference type="ARBA" id="ARBA00022833"/>
    </source>
</evidence>
<feature type="signal peptide" evidence="8">
    <location>
        <begin position="1"/>
        <end position="20"/>
    </location>
</feature>
<dbReference type="SUPFAM" id="SSF51069">
    <property type="entry name" value="Carbonic anhydrase"/>
    <property type="match status" value="1"/>
</dbReference>
<keyword evidence="8" id="KW-0732">Signal</keyword>
<dbReference type="Pfam" id="PF00194">
    <property type="entry name" value="Carb_anhydrase"/>
    <property type="match status" value="2"/>
</dbReference>
<dbReference type="InterPro" id="IPR001148">
    <property type="entry name" value="CA_dom"/>
</dbReference>
<evidence type="ECO:0000256" key="8">
    <source>
        <dbReference type="SAM" id="SignalP"/>
    </source>
</evidence>
<keyword evidence="5" id="KW-0456">Lyase</keyword>
<dbReference type="AlphaFoldDB" id="A0A8E5HN71"/>
<evidence type="ECO:0000256" key="7">
    <source>
        <dbReference type="SAM" id="MobiDB-lite"/>
    </source>
</evidence>
<protein>
    <recommendedName>
        <fullName evidence="2">carbonic anhydrase</fullName>
        <ecNumber evidence="2">4.2.1.1</ecNumber>
    </recommendedName>
</protein>
<dbReference type="InterPro" id="IPR041891">
    <property type="entry name" value="Alpha_CA_prokaryot-like"/>
</dbReference>
<evidence type="ECO:0000256" key="6">
    <source>
        <dbReference type="ARBA" id="ARBA00048348"/>
    </source>
</evidence>
<accession>A0A8E5HN71</accession>
<evidence type="ECO:0000259" key="9">
    <source>
        <dbReference type="PROSITE" id="PS51144"/>
    </source>
</evidence>
<evidence type="ECO:0000313" key="10">
    <source>
        <dbReference type="EMBL" id="QUC18074.1"/>
    </source>
</evidence>